<dbReference type="InterPro" id="IPR048846">
    <property type="entry name" value="PaaX-like_central"/>
</dbReference>
<evidence type="ECO:0000256" key="6">
    <source>
        <dbReference type="ARBA" id="ARBA00023118"/>
    </source>
</evidence>
<reference evidence="8 9" key="1">
    <citation type="journal article" date="2016" name="Nat. Commun.">
        <title>Thousands of microbial genomes shed light on interconnected biogeochemical processes in an aquifer system.</title>
        <authorList>
            <person name="Anantharaman K."/>
            <person name="Brown C.T."/>
            <person name="Hug L.A."/>
            <person name="Sharon I."/>
            <person name="Castelle C.J."/>
            <person name="Probst A.J."/>
            <person name="Thomas B.C."/>
            <person name="Singh A."/>
            <person name="Wilkins M.J."/>
            <person name="Karaoz U."/>
            <person name="Brodie E.L."/>
            <person name="Williams K.H."/>
            <person name="Hubbard S.S."/>
            <person name="Banfield J.F."/>
        </authorList>
    </citation>
    <scope>NUCLEOTIDE SEQUENCE [LARGE SCALE GENOMIC DNA]</scope>
</reference>
<protein>
    <submittedName>
        <fullName evidence="8">CRISPR-associated endonuclease Cas2</fullName>
    </submittedName>
</protein>
<accession>A0A1G2UYU1</accession>
<keyword evidence="6" id="KW-0051">Antiviral defense</keyword>
<evidence type="ECO:0000313" key="9">
    <source>
        <dbReference type="Proteomes" id="UP000177697"/>
    </source>
</evidence>
<dbReference type="Gene3D" id="3.30.70.2650">
    <property type="match status" value="1"/>
</dbReference>
<evidence type="ECO:0000313" key="8">
    <source>
        <dbReference type="EMBL" id="OHB14543.1"/>
    </source>
</evidence>
<keyword evidence="2" id="KW-0479">Metal-binding</keyword>
<keyword evidence="4" id="KW-0378">Hydrolase</keyword>
<comment type="caution">
    <text evidence="8">The sequence shown here is derived from an EMBL/GenBank/DDBJ whole genome shotgun (WGS) entry which is preliminary data.</text>
</comment>
<evidence type="ECO:0000256" key="5">
    <source>
        <dbReference type="ARBA" id="ARBA00022842"/>
    </source>
</evidence>
<gene>
    <name evidence="8" type="ORF">A2431_03360</name>
</gene>
<evidence type="ECO:0000256" key="1">
    <source>
        <dbReference type="ARBA" id="ARBA00022722"/>
    </source>
</evidence>
<organism evidence="8 9">
    <name type="scientific">Candidatus Zambryskibacteria bacterium RIFOXYC1_FULL_39_10</name>
    <dbReference type="NCBI Taxonomy" id="1802779"/>
    <lineage>
        <taxon>Bacteria</taxon>
        <taxon>Candidatus Zambryskiibacteriota</taxon>
    </lineage>
</organism>
<proteinExistence type="predicted"/>
<feature type="domain" description="Transcriptional repressor PaaX-like central Cas2-like" evidence="7">
    <location>
        <begin position="96"/>
        <end position="157"/>
    </location>
</feature>
<dbReference type="AlphaFoldDB" id="A0A1G2UYU1"/>
<dbReference type="EMBL" id="MHWW01000019">
    <property type="protein sequence ID" value="OHB14543.1"/>
    <property type="molecule type" value="Genomic_DNA"/>
</dbReference>
<keyword evidence="3 8" id="KW-0255">Endonuclease</keyword>
<dbReference type="Pfam" id="PF20803">
    <property type="entry name" value="PaaX_M"/>
    <property type="match status" value="1"/>
</dbReference>
<dbReference type="InterPro" id="IPR021127">
    <property type="entry name" value="CRISPR_associated_Cas2"/>
</dbReference>
<keyword evidence="1" id="KW-0540">Nuclease</keyword>
<dbReference type="SUPFAM" id="SSF46785">
    <property type="entry name" value="Winged helix' DNA-binding domain"/>
    <property type="match status" value="1"/>
</dbReference>
<evidence type="ECO:0000259" key="7">
    <source>
        <dbReference type="Pfam" id="PF20803"/>
    </source>
</evidence>
<dbReference type="InterPro" id="IPR036390">
    <property type="entry name" value="WH_DNA-bd_sf"/>
</dbReference>
<dbReference type="GO" id="GO:0004521">
    <property type="term" value="F:RNA endonuclease activity"/>
    <property type="evidence" value="ECO:0007669"/>
    <property type="project" value="InterPro"/>
</dbReference>
<name>A0A1G2UYU1_9BACT</name>
<evidence type="ECO:0000256" key="4">
    <source>
        <dbReference type="ARBA" id="ARBA00022801"/>
    </source>
</evidence>
<dbReference type="Proteomes" id="UP000177697">
    <property type="component" value="Unassembled WGS sequence"/>
</dbReference>
<evidence type="ECO:0000256" key="3">
    <source>
        <dbReference type="ARBA" id="ARBA00022759"/>
    </source>
</evidence>
<dbReference type="NCBIfam" id="TIGR01573">
    <property type="entry name" value="cas2"/>
    <property type="match status" value="1"/>
</dbReference>
<evidence type="ECO:0000256" key="2">
    <source>
        <dbReference type="ARBA" id="ARBA00022723"/>
    </source>
</evidence>
<sequence>MSLIMEILEGLWNTTAYYKGMRINIFGFPMPWKQNSQYSQKSAANTIVRLNKNGLVEVQGGKWLLTEKGKEYFKNKRKLGTKFTSPFILNAPKNLLLMFDIPESKRAERHWLRWHLKEFQYYMIQQSVWVGPSPLPKKFGFHLKETGLDKYIKTFKLSKPYQI</sequence>
<dbReference type="GO" id="GO:0043571">
    <property type="term" value="P:maintenance of CRISPR repeat elements"/>
    <property type="evidence" value="ECO:0007669"/>
    <property type="project" value="InterPro"/>
</dbReference>
<keyword evidence="5" id="KW-0460">Magnesium</keyword>